<gene>
    <name evidence="2" type="ORF">HYH03_001732</name>
</gene>
<keyword evidence="3" id="KW-1185">Reference proteome</keyword>
<evidence type="ECO:0000313" key="3">
    <source>
        <dbReference type="Proteomes" id="UP000612055"/>
    </source>
</evidence>
<organism evidence="2 3">
    <name type="scientific">Edaphochlamys debaryana</name>
    <dbReference type="NCBI Taxonomy" id="47281"/>
    <lineage>
        <taxon>Eukaryota</taxon>
        <taxon>Viridiplantae</taxon>
        <taxon>Chlorophyta</taxon>
        <taxon>core chlorophytes</taxon>
        <taxon>Chlorophyceae</taxon>
        <taxon>CS clade</taxon>
        <taxon>Chlamydomonadales</taxon>
        <taxon>Chlamydomonadales incertae sedis</taxon>
        <taxon>Edaphochlamys</taxon>
    </lineage>
</organism>
<dbReference type="GO" id="GO:0051011">
    <property type="term" value="F:microtubule minus-end binding"/>
    <property type="evidence" value="ECO:0007669"/>
    <property type="project" value="InterPro"/>
</dbReference>
<proteinExistence type="predicted"/>
<reference evidence="2" key="1">
    <citation type="journal article" date="2020" name="bioRxiv">
        <title>Comparative genomics of Chlamydomonas.</title>
        <authorList>
            <person name="Craig R.J."/>
            <person name="Hasan A.R."/>
            <person name="Ness R.W."/>
            <person name="Keightley P.D."/>
        </authorList>
    </citation>
    <scope>NUCLEOTIDE SEQUENCE</scope>
    <source>
        <strain evidence="2">CCAP 11/70</strain>
    </source>
</reference>
<dbReference type="Pfam" id="PF06694">
    <property type="entry name" value="Plant_NMP1"/>
    <property type="match status" value="1"/>
</dbReference>
<name>A0A835YKB2_9CHLO</name>
<dbReference type="InterPro" id="IPR010604">
    <property type="entry name" value="Plant_AUG7"/>
</dbReference>
<feature type="compositionally biased region" description="Gly residues" evidence="1">
    <location>
        <begin position="183"/>
        <end position="198"/>
    </location>
</feature>
<accession>A0A835YKB2</accession>
<dbReference type="Proteomes" id="UP000612055">
    <property type="component" value="Unassembled WGS sequence"/>
</dbReference>
<feature type="region of interest" description="Disordered" evidence="1">
    <location>
        <begin position="129"/>
        <end position="198"/>
    </location>
</feature>
<dbReference type="OrthoDB" id="534293at2759"/>
<comment type="caution">
    <text evidence="2">The sequence shown here is derived from an EMBL/GenBank/DDBJ whole genome shotgun (WGS) entry which is preliminary data.</text>
</comment>
<feature type="compositionally biased region" description="Low complexity" evidence="1">
    <location>
        <begin position="129"/>
        <end position="166"/>
    </location>
</feature>
<evidence type="ECO:0000256" key="1">
    <source>
        <dbReference type="SAM" id="MobiDB-lite"/>
    </source>
</evidence>
<dbReference type="EMBL" id="JAEHOE010000004">
    <property type="protein sequence ID" value="KAG2500150.1"/>
    <property type="molecule type" value="Genomic_DNA"/>
</dbReference>
<sequence length="430" mass="44083">MSNLQQQQRKQHDLERLRSALEQLSVPLPTAAALHPGPERLNLITLLLERLTTPAVLEAAMARVQDLPIGLADEELHAHRLARAMQALDIHVSGEQVRGCTTLEDSVRVLSILANQVAATLAVRTAAAASSSAGPTASTSQPTAGSSGASAAASSPAPAAYRSPGPSTAPSPTPRQRTPSRAGYGGSGDGAGPSGAQGGGGGARLGLVCLEAEMRFVDMLAERAPALLDAGGGGNLFPADIVAAMQPYMPSQPLPEVAADLERRTGALGAGLRSLAAEEAQLAAEVCLVDEAEWRQVAEATRSGLEALLDSSQAFYTTFQTGLGVWCAKTQAAPTCGLGPLAAELLQRYGAVRQLAADLAKVRKAYGSIVSYAPPLTLLEPHALTAAVRAGQAAVEAVRGRTALAQRVLAQAGPERAAALEAVRAVHGAA</sequence>
<evidence type="ECO:0000313" key="2">
    <source>
        <dbReference type="EMBL" id="KAG2500150.1"/>
    </source>
</evidence>
<dbReference type="AlphaFoldDB" id="A0A835YKB2"/>
<protein>
    <submittedName>
        <fullName evidence="2">Uncharacterized protein</fullName>
    </submittedName>
</protein>